<dbReference type="AlphaFoldDB" id="A0A1I5QJ99"/>
<dbReference type="SUPFAM" id="SSF53271">
    <property type="entry name" value="PRTase-like"/>
    <property type="match status" value="1"/>
</dbReference>
<dbReference type="InterPro" id="IPR000836">
    <property type="entry name" value="PRTase_dom"/>
</dbReference>
<organism evidence="2 3">
    <name type="scientific">Hydrogenimonas thermophila</name>
    <dbReference type="NCBI Taxonomy" id="223786"/>
    <lineage>
        <taxon>Bacteria</taxon>
        <taxon>Pseudomonadati</taxon>
        <taxon>Campylobacterota</taxon>
        <taxon>Epsilonproteobacteria</taxon>
        <taxon>Campylobacterales</taxon>
        <taxon>Hydrogenimonadaceae</taxon>
        <taxon>Hydrogenimonas</taxon>
    </lineage>
</organism>
<keyword evidence="2" id="KW-0808">Transferase</keyword>
<dbReference type="InterPro" id="IPR029057">
    <property type="entry name" value="PRTase-like"/>
</dbReference>
<keyword evidence="2" id="KW-0328">Glycosyltransferase</keyword>
<protein>
    <submittedName>
        <fullName evidence="2">Predicted phosphoribosyltransferase</fullName>
    </submittedName>
</protein>
<evidence type="ECO:0000313" key="2">
    <source>
        <dbReference type="EMBL" id="SFP46167.1"/>
    </source>
</evidence>
<dbReference type="CDD" id="cd06223">
    <property type="entry name" value="PRTases_typeI"/>
    <property type="match status" value="1"/>
</dbReference>
<dbReference type="GO" id="GO:0016757">
    <property type="term" value="F:glycosyltransferase activity"/>
    <property type="evidence" value="ECO:0007669"/>
    <property type="project" value="UniProtKB-KW"/>
</dbReference>
<dbReference type="Gene3D" id="3.30.1310.20">
    <property type="entry name" value="PRTase-like"/>
    <property type="match status" value="1"/>
</dbReference>
<evidence type="ECO:0000313" key="3">
    <source>
        <dbReference type="Proteomes" id="UP000199227"/>
    </source>
</evidence>
<reference evidence="2 3" key="1">
    <citation type="submission" date="2016-10" db="EMBL/GenBank/DDBJ databases">
        <authorList>
            <person name="de Groot N.N."/>
        </authorList>
    </citation>
    <scope>NUCLEOTIDE SEQUENCE [LARGE SCALE GENOMIC DNA]</scope>
    <source>
        <strain evidence="2 3">EP1-55-1</strain>
    </source>
</reference>
<sequence>MFKDRVDAGKKLAEKLKELEPFENSIILALPRGGVPVAYEVAKILNIPLDVIIVRKLGAPLNEEFAIGSLVEGNPERVILNEDVIRKLGIEKKYLDEVINKERNELHRREELYRKSQNILSTIKNKKVILIDDGVATGYTIKAALTAIREQEPSSIIVALPVAPLDALRELDRLADQVIILETPEPFWAVGAHYKYFNQTSDTEVVKLLNQF</sequence>
<dbReference type="Proteomes" id="UP000199227">
    <property type="component" value="Unassembled WGS sequence"/>
</dbReference>
<dbReference type="Gene3D" id="3.40.50.2020">
    <property type="match status" value="1"/>
</dbReference>
<dbReference type="OrthoDB" id="5421180at2"/>
<dbReference type="STRING" id="223786.SAMN05216234_12035"/>
<gene>
    <name evidence="2" type="ORF">SAMN05216234_12035</name>
</gene>
<dbReference type="EMBL" id="FOXB01000020">
    <property type="protein sequence ID" value="SFP46167.1"/>
    <property type="molecule type" value="Genomic_DNA"/>
</dbReference>
<evidence type="ECO:0000259" key="1">
    <source>
        <dbReference type="Pfam" id="PF00156"/>
    </source>
</evidence>
<dbReference type="Pfam" id="PF00156">
    <property type="entry name" value="Pribosyltran"/>
    <property type="match status" value="1"/>
</dbReference>
<accession>A0A1I5QJ99</accession>
<feature type="domain" description="Phosphoribosyltransferase" evidence="1">
    <location>
        <begin position="6"/>
        <end position="193"/>
    </location>
</feature>
<proteinExistence type="predicted"/>
<keyword evidence="3" id="KW-1185">Reference proteome</keyword>
<name>A0A1I5QJ99_9BACT</name>
<dbReference type="RefSeq" id="WP_092912633.1">
    <property type="nucleotide sequence ID" value="NZ_FOXB01000020.1"/>
</dbReference>